<dbReference type="AlphaFoldDB" id="A0A5J5DRU0"/>
<reference evidence="1 2" key="1">
    <citation type="submission" date="2019-08" db="EMBL/GenBank/DDBJ databases">
        <title>A chromosome-level genome assembly, high-density linkage maps, and genome scans reveal the genomic architecture of hybrid incompatibilities underlying speciation via character displacement in darters (Percidae: Etheostominae).</title>
        <authorList>
            <person name="Moran R.L."/>
            <person name="Catchen J.M."/>
            <person name="Fuller R.C."/>
        </authorList>
    </citation>
    <scope>NUCLEOTIDE SEQUENCE [LARGE SCALE GENOMIC DNA]</scope>
    <source>
        <strain evidence="1">EspeVRDwgs_2016</strain>
        <tissue evidence="1">Muscle</tissue>
    </source>
</reference>
<proteinExistence type="predicted"/>
<organism evidence="1 2">
    <name type="scientific">Etheostoma spectabile</name>
    <name type="common">orangethroat darter</name>
    <dbReference type="NCBI Taxonomy" id="54343"/>
    <lineage>
        <taxon>Eukaryota</taxon>
        <taxon>Metazoa</taxon>
        <taxon>Chordata</taxon>
        <taxon>Craniata</taxon>
        <taxon>Vertebrata</taxon>
        <taxon>Euteleostomi</taxon>
        <taxon>Actinopterygii</taxon>
        <taxon>Neopterygii</taxon>
        <taxon>Teleostei</taxon>
        <taxon>Neoteleostei</taxon>
        <taxon>Acanthomorphata</taxon>
        <taxon>Eupercaria</taxon>
        <taxon>Perciformes</taxon>
        <taxon>Percoidei</taxon>
        <taxon>Percidae</taxon>
        <taxon>Etheostomatinae</taxon>
        <taxon>Etheostoma</taxon>
    </lineage>
</organism>
<dbReference type="Proteomes" id="UP000327493">
    <property type="component" value="Chromosome 1"/>
</dbReference>
<gene>
    <name evidence="1" type="ORF">FQN60_011302</name>
</gene>
<dbReference type="EMBL" id="VOFY01000001">
    <property type="protein sequence ID" value="KAA8596011.1"/>
    <property type="molecule type" value="Genomic_DNA"/>
</dbReference>
<keyword evidence="2" id="KW-1185">Reference proteome</keyword>
<evidence type="ECO:0000313" key="2">
    <source>
        <dbReference type="Proteomes" id="UP000327493"/>
    </source>
</evidence>
<name>A0A5J5DRU0_9PERO</name>
<protein>
    <submittedName>
        <fullName evidence="1">Uncharacterized protein</fullName>
    </submittedName>
</protein>
<evidence type="ECO:0000313" key="1">
    <source>
        <dbReference type="EMBL" id="KAA8596011.1"/>
    </source>
</evidence>
<accession>A0A5J5DRU0</accession>
<comment type="caution">
    <text evidence="1">The sequence shown here is derived from an EMBL/GenBank/DDBJ whole genome shotgun (WGS) entry which is preliminary data.</text>
</comment>
<sequence>MKRGAAFCQVPRLLLSAEPPTMLSIPPPLPPPLSIYIFRASTKCPLPGRSDRYVPIGKHPDSRDGRVREWLCPCGCGGMAEYHMLSIGTYTTPWKGKRDREQERELVLTLVTTFKSLSVKCLLGTFKQKMALERVDHYDVPGGQTLPLANLGVRVGAGGDGVLPIDKEDCSSIVHDGGVAVGYVLDVGGLLVGVIGHLRVEVLPFDPEVHTVVAAGAPGLFVLGAQSGGDLVLDDAAAEAALPVERDYLTAPHSAQ</sequence>